<dbReference type="InterPro" id="IPR006139">
    <property type="entry name" value="D-isomer_2_OHA_DH_cat_dom"/>
</dbReference>
<keyword evidence="8" id="KW-0614">Plasmid</keyword>
<gene>
    <name evidence="8" type="ORF">K788_0001958</name>
</gene>
<dbReference type="Pfam" id="PF00389">
    <property type="entry name" value="2-Hacid_dh"/>
    <property type="match status" value="1"/>
</dbReference>
<reference evidence="8 9" key="1">
    <citation type="journal article" date="2014" name="Genome Announc.">
        <title>Draft Genome Sequence of the Haloacid-Degrading Burkholderia caribensis Strain MBA4.</title>
        <authorList>
            <person name="Pan Y."/>
            <person name="Kong K.F."/>
            <person name="Tsang J.S."/>
        </authorList>
    </citation>
    <scope>NUCLEOTIDE SEQUENCE [LARGE SCALE GENOMIC DNA]</scope>
    <source>
        <strain evidence="8 9">MBA4</strain>
        <plasmid evidence="9">Plasmid</plasmid>
    </source>
</reference>
<dbReference type="CDD" id="cd12156">
    <property type="entry name" value="HPPR"/>
    <property type="match status" value="1"/>
</dbReference>
<dbReference type="AlphaFoldDB" id="A0A0P0RQD0"/>
<dbReference type="SUPFAM" id="SSF52283">
    <property type="entry name" value="Formate/glycerate dehydrogenase catalytic domain-like"/>
    <property type="match status" value="1"/>
</dbReference>
<protein>
    <submittedName>
        <fullName evidence="8">D-3-phosphoglycerate dehydrogenase</fullName>
    </submittedName>
</protein>
<dbReference type="Gene3D" id="3.40.50.720">
    <property type="entry name" value="NAD(P)-binding Rossmann-like Domain"/>
    <property type="match status" value="2"/>
</dbReference>
<name>A0A0P0RQD0_9BURK</name>
<feature type="region of interest" description="Disordered" evidence="5">
    <location>
        <begin position="309"/>
        <end position="329"/>
    </location>
</feature>
<keyword evidence="3" id="KW-0520">NAD</keyword>
<evidence type="ECO:0000256" key="1">
    <source>
        <dbReference type="ARBA" id="ARBA00022857"/>
    </source>
</evidence>
<sequence>MQQPDTLKPTVLNAAELPEWTHAELRALFNVLDLPKDPEAAAAFLAKHGHEVRGIALRKTKIDAAFLDAVPAVEIISSYSAGLDNLDVQAATSRGIAIENTSHILAEDVANAAVGLALAVTRDFINADAFVRTGTWPEHGHYPLGRSISRMKVGIVGLGTIGSAIAKRLQALGSKLAYFGPSRKPVDIPYYDDVAHLARDCDMLILTCPLSPSTHHLVDRAVLDALGPRGYLVNISRGPVVDEAALIAALAQDGIAGAALDVFEHEPVVPEALIHDRRVVLTPHIGSATGETRRSMAENVVDTLARHFGLRGPRDRHDSQADAAAESIG</sequence>
<evidence type="ECO:0000256" key="3">
    <source>
        <dbReference type="ARBA" id="ARBA00023027"/>
    </source>
</evidence>
<dbReference type="InterPro" id="IPR050223">
    <property type="entry name" value="D-isomer_2-hydroxyacid_DH"/>
</dbReference>
<evidence type="ECO:0000256" key="5">
    <source>
        <dbReference type="SAM" id="MobiDB-lite"/>
    </source>
</evidence>
<evidence type="ECO:0000313" key="9">
    <source>
        <dbReference type="Proteomes" id="UP000019146"/>
    </source>
</evidence>
<organism evidence="8 9">
    <name type="scientific">Paraburkholderia caribensis MBA4</name>
    <dbReference type="NCBI Taxonomy" id="1323664"/>
    <lineage>
        <taxon>Bacteria</taxon>
        <taxon>Pseudomonadati</taxon>
        <taxon>Pseudomonadota</taxon>
        <taxon>Betaproteobacteria</taxon>
        <taxon>Burkholderiales</taxon>
        <taxon>Burkholderiaceae</taxon>
        <taxon>Paraburkholderia</taxon>
    </lineage>
</organism>
<feature type="domain" description="D-isomer specific 2-hydroxyacid dehydrogenase catalytic" evidence="6">
    <location>
        <begin position="45"/>
        <end position="308"/>
    </location>
</feature>
<keyword evidence="1" id="KW-0521">NADP</keyword>
<dbReference type="KEGG" id="bcai:K788_0001958"/>
<geneLocation type="plasmid" evidence="9"/>
<dbReference type="InterPro" id="IPR006140">
    <property type="entry name" value="D-isomer_DH_NAD-bd"/>
</dbReference>
<dbReference type="GO" id="GO:0005829">
    <property type="term" value="C:cytosol"/>
    <property type="evidence" value="ECO:0007669"/>
    <property type="project" value="TreeGrafter"/>
</dbReference>
<evidence type="ECO:0000256" key="4">
    <source>
        <dbReference type="RuleBase" id="RU003719"/>
    </source>
</evidence>
<evidence type="ECO:0000256" key="2">
    <source>
        <dbReference type="ARBA" id="ARBA00023002"/>
    </source>
</evidence>
<evidence type="ECO:0000259" key="6">
    <source>
        <dbReference type="Pfam" id="PF00389"/>
    </source>
</evidence>
<dbReference type="GO" id="GO:0030267">
    <property type="term" value="F:glyoxylate reductase (NADPH) activity"/>
    <property type="evidence" value="ECO:0007669"/>
    <property type="project" value="TreeGrafter"/>
</dbReference>
<dbReference type="GO" id="GO:0016618">
    <property type="term" value="F:hydroxypyruvate reductase [NAD(P)H] activity"/>
    <property type="evidence" value="ECO:0007669"/>
    <property type="project" value="TreeGrafter"/>
</dbReference>
<dbReference type="GeneID" id="69974608"/>
<comment type="similarity">
    <text evidence="4">Belongs to the D-isomer specific 2-hydroxyacid dehydrogenase family.</text>
</comment>
<dbReference type="GO" id="GO:0051287">
    <property type="term" value="F:NAD binding"/>
    <property type="evidence" value="ECO:0007669"/>
    <property type="project" value="InterPro"/>
</dbReference>
<feature type="domain" description="D-isomer specific 2-hydroxyacid dehydrogenase NAD-binding" evidence="7">
    <location>
        <begin position="114"/>
        <end position="286"/>
    </location>
</feature>
<dbReference type="Pfam" id="PF02826">
    <property type="entry name" value="2-Hacid_dh_C"/>
    <property type="match status" value="1"/>
</dbReference>
<evidence type="ECO:0000313" key="8">
    <source>
        <dbReference type="EMBL" id="ALL71223.1"/>
    </source>
</evidence>
<dbReference type="PANTHER" id="PTHR10996">
    <property type="entry name" value="2-HYDROXYACID DEHYDROGENASE-RELATED"/>
    <property type="match status" value="1"/>
</dbReference>
<dbReference type="Proteomes" id="UP000019146">
    <property type="component" value="Plasmid unnamed"/>
</dbReference>
<dbReference type="RefSeq" id="WP_035992718.1">
    <property type="nucleotide sequence ID" value="NZ_CP012748.1"/>
</dbReference>
<dbReference type="SUPFAM" id="SSF51735">
    <property type="entry name" value="NAD(P)-binding Rossmann-fold domains"/>
    <property type="match status" value="1"/>
</dbReference>
<accession>A0A0P0RQD0</accession>
<dbReference type="EMBL" id="CP012748">
    <property type="protein sequence ID" value="ALL71223.1"/>
    <property type="molecule type" value="Genomic_DNA"/>
</dbReference>
<dbReference type="FunFam" id="3.40.50.720:FF:000213">
    <property type="entry name" value="Putative 2-hydroxyacid dehydrogenase"/>
    <property type="match status" value="1"/>
</dbReference>
<dbReference type="PANTHER" id="PTHR10996:SF178">
    <property type="entry name" value="2-HYDROXYACID DEHYDROGENASE YGL185C-RELATED"/>
    <property type="match status" value="1"/>
</dbReference>
<dbReference type="InterPro" id="IPR036291">
    <property type="entry name" value="NAD(P)-bd_dom_sf"/>
</dbReference>
<keyword evidence="2 4" id="KW-0560">Oxidoreductase</keyword>
<evidence type="ECO:0000259" key="7">
    <source>
        <dbReference type="Pfam" id="PF02826"/>
    </source>
</evidence>
<proteinExistence type="inferred from homology"/>